<proteinExistence type="predicted"/>
<comment type="caution">
    <text evidence="2">The sequence shown here is derived from an EMBL/GenBank/DDBJ whole genome shotgun (WGS) entry which is preliminary data.</text>
</comment>
<feature type="domain" description="SAF" evidence="1">
    <location>
        <begin position="50"/>
        <end position="113"/>
    </location>
</feature>
<gene>
    <name evidence="2" type="ORF">H9638_10315</name>
</gene>
<dbReference type="EMBL" id="JACSQC010000004">
    <property type="protein sequence ID" value="MBD8044199.1"/>
    <property type="molecule type" value="Genomic_DNA"/>
</dbReference>
<name>A0ABR8YJU5_9MICC</name>
<evidence type="ECO:0000313" key="3">
    <source>
        <dbReference type="Proteomes" id="UP000652763"/>
    </source>
</evidence>
<dbReference type="RefSeq" id="WP_191747088.1">
    <property type="nucleotide sequence ID" value="NZ_JACSQC010000004.1"/>
</dbReference>
<keyword evidence="3" id="KW-1185">Reference proteome</keyword>
<dbReference type="InterPro" id="IPR013974">
    <property type="entry name" value="SAF"/>
</dbReference>
<evidence type="ECO:0000259" key="1">
    <source>
        <dbReference type="SMART" id="SM00858"/>
    </source>
</evidence>
<protein>
    <submittedName>
        <fullName evidence="2">SAF domain-containing protein</fullName>
    </submittedName>
</protein>
<reference evidence="2 3" key="1">
    <citation type="submission" date="2020-08" db="EMBL/GenBank/DDBJ databases">
        <title>A Genomic Blueprint of the Chicken Gut Microbiome.</title>
        <authorList>
            <person name="Gilroy R."/>
            <person name="Ravi A."/>
            <person name="Getino M."/>
            <person name="Pursley I."/>
            <person name="Horton D.L."/>
            <person name="Alikhan N.-F."/>
            <person name="Baker D."/>
            <person name="Gharbi K."/>
            <person name="Hall N."/>
            <person name="Watson M."/>
            <person name="Adriaenssens E.M."/>
            <person name="Foster-Nyarko E."/>
            <person name="Jarju S."/>
            <person name="Secka A."/>
            <person name="Antonio M."/>
            <person name="Oren A."/>
            <person name="Chaudhuri R."/>
            <person name="La Ragione R.M."/>
            <person name="Hildebrand F."/>
            <person name="Pallen M.J."/>
        </authorList>
    </citation>
    <scope>NUCLEOTIDE SEQUENCE [LARGE SCALE GENOMIC DNA]</scope>
    <source>
        <strain evidence="2 3">Sa2BUA2</strain>
    </source>
</reference>
<dbReference type="Proteomes" id="UP000652763">
    <property type="component" value="Unassembled WGS sequence"/>
</dbReference>
<evidence type="ECO:0000313" key="2">
    <source>
        <dbReference type="EMBL" id="MBD8044199.1"/>
    </source>
</evidence>
<dbReference type="SMART" id="SM00858">
    <property type="entry name" value="SAF"/>
    <property type="match status" value="1"/>
</dbReference>
<organism evidence="2 3">
    <name type="scientific">Arthrobacter pullicola</name>
    <dbReference type="NCBI Taxonomy" id="2762224"/>
    <lineage>
        <taxon>Bacteria</taxon>
        <taxon>Bacillati</taxon>
        <taxon>Actinomycetota</taxon>
        <taxon>Actinomycetes</taxon>
        <taxon>Micrococcales</taxon>
        <taxon>Micrococcaceae</taxon>
        <taxon>Arthrobacter</taxon>
    </lineage>
</organism>
<dbReference type="CDD" id="cd11614">
    <property type="entry name" value="SAF_CpaB_FlgA_like"/>
    <property type="match status" value="1"/>
</dbReference>
<accession>A0ABR8YJU5</accession>
<sequence length="215" mass="22395">MSLKTAAPAAPVQRLKKPSWKDPRLLLGLLLVLGSVAGVTALMSSQDQTTKVWTAGRDLPVGTPLQTADFDVVSVRLGDVAGAYLAADEPLPENAVAGGLIRKGELIAQGDLSTADRLDRKPLGLDVETPLPSGIKPGDRIDVWASLPDGRNGFSEPRRLLEAAEISELSVSESVIAGTDSTRLLVLVEDPDLPGLLGALSNQAKIAVVPNPSAG</sequence>